<dbReference type="Gene3D" id="3.90.1580.10">
    <property type="entry name" value="paralog of FGE (formylglycine-generating enzyme)"/>
    <property type="match status" value="1"/>
</dbReference>
<dbReference type="eggNOG" id="COG1262">
    <property type="taxonomic scope" value="Bacteria"/>
</dbReference>
<dbReference type="InterPro" id="IPR051043">
    <property type="entry name" value="Sulfatase_Mod_Factor_Kinase"/>
</dbReference>
<dbReference type="STRING" id="234267.Acid_5241"/>
<gene>
    <name evidence="2" type="ordered locus">Acid_5241</name>
</gene>
<organism evidence="2">
    <name type="scientific">Solibacter usitatus (strain Ellin6076)</name>
    <dbReference type="NCBI Taxonomy" id="234267"/>
    <lineage>
        <taxon>Bacteria</taxon>
        <taxon>Pseudomonadati</taxon>
        <taxon>Acidobacteriota</taxon>
        <taxon>Terriglobia</taxon>
        <taxon>Bryobacterales</taxon>
        <taxon>Solibacteraceae</taxon>
        <taxon>Candidatus Solibacter</taxon>
    </lineage>
</organism>
<dbReference type="InParanoid" id="Q01VX1"/>
<dbReference type="KEGG" id="sus:Acid_5241"/>
<reference evidence="2" key="1">
    <citation type="submission" date="2006-10" db="EMBL/GenBank/DDBJ databases">
        <title>Complete sequence of Solibacter usitatus Ellin6076.</title>
        <authorList>
            <consortium name="US DOE Joint Genome Institute"/>
            <person name="Copeland A."/>
            <person name="Lucas S."/>
            <person name="Lapidus A."/>
            <person name="Barry K."/>
            <person name="Detter J.C."/>
            <person name="Glavina del Rio T."/>
            <person name="Hammon N."/>
            <person name="Israni S."/>
            <person name="Dalin E."/>
            <person name="Tice H."/>
            <person name="Pitluck S."/>
            <person name="Thompson L.S."/>
            <person name="Brettin T."/>
            <person name="Bruce D."/>
            <person name="Han C."/>
            <person name="Tapia R."/>
            <person name="Gilna P."/>
            <person name="Schmutz J."/>
            <person name="Larimer F."/>
            <person name="Land M."/>
            <person name="Hauser L."/>
            <person name="Kyrpides N."/>
            <person name="Mikhailova N."/>
            <person name="Janssen P.H."/>
            <person name="Kuske C.R."/>
            <person name="Richardson P."/>
        </authorList>
    </citation>
    <scope>NUCLEOTIDE SEQUENCE</scope>
    <source>
        <strain evidence="2">Ellin6076</strain>
    </source>
</reference>
<dbReference type="PANTHER" id="PTHR23150:SF19">
    <property type="entry name" value="FORMYLGLYCINE-GENERATING ENZYME"/>
    <property type="match status" value="1"/>
</dbReference>
<proteinExistence type="predicted"/>
<dbReference type="InterPro" id="IPR042095">
    <property type="entry name" value="SUMF_sf"/>
</dbReference>
<evidence type="ECO:0000313" key="2">
    <source>
        <dbReference type="EMBL" id="ABJ86194.1"/>
    </source>
</evidence>
<dbReference type="GO" id="GO:0120147">
    <property type="term" value="F:formylglycine-generating oxidase activity"/>
    <property type="evidence" value="ECO:0007669"/>
    <property type="project" value="TreeGrafter"/>
</dbReference>
<dbReference type="AlphaFoldDB" id="Q01VX1"/>
<feature type="domain" description="Sulfatase-modifying factor enzyme-like" evidence="1">
    <location>
        <begin position="4"/>
        <end position="223"/>
    </location>
</feature>
<name>Q01VX1_SOLUE</name>
<protein>
    <recommendedName>
        <fullName evidence="1">Sulfatase-modifying factor enzyme-like domain-containing protein</fullName>
    </recommendedName>
</protein>
<dbReference type="InterPro" id="IPR016187">
    <property type="entry name" value="CTDL_fold"/>
</dbReference>
<evidence type="ECO:0000259" key="1">
    <source>
        <dbReference type="Pfam" id="PF03781"/>
    </source>
</evidence>
<accession>Q01VX1</accession>
<dbReference type="HOGENOM" id="CLU_012431_0_2_0"/>
<dbReference type="SUPFAM" id="SSF56436">
    <property type="entry name" value="C-type lectin-like"/>
    <property type="match status" value="1"/>
</dbReference>
<sequence length="226" mass="25863">MTPDDLLPVPGGEFLMGQADGRDEERPPHRVALTPFRLCRYQVTNADYDHFRKATLRDKSEYRDRPEFSDPAQPVVAVNWFDAAAFCHWQGEQWNLHLRLPTEAEWEFAARGGFAQRLYPWGNELPVIAADRWRNGPEPVGLGDPNGFGLFDLCQNVHEWCADWYDPGYYAVSPTENPHGPEHGKRRASRGGAWRHHIKVSRCAARSSIPPEFRYSDYGFRVAAPL</sequence>
<dbReference type="Pfam" id="PF03781">
    <property type="entry name" value="FGE-sulfatase"/>
    <property type="match status" value="1"/>
</dbReference>
<dbReference type="OrthoDB" id="9768004at2"/>
<dbReference type="InterPro" id="IPR005532">
    <property type="entry name" value="SUMF_dom"/>
</dbReference>
<dbReference type="EMBL" id="CP000473">
    <property type="protein sequence ID" value="ABJ86194.1"/>
    <property type="molecule type" value="Genomic_DNA"/>
</dbReference>
<dbReference type="PANTHER" id="PTHR23150">
    <property type="entry name" value="SULFATASE MODIFYING FACTOR 1, 2"/>
    <property type="match status" value="1"/>
</dbReference>